<name>A0A4Q2KB84_9FIRM</name>
<dbReference type="RefSeq" id="WP_129224903.1">
    <property type="nucleotide sequence ID" value="NZ_SDOZ01000002.1"/>
</dbReference>
<protein>
    <submittedName>
        <fullName evidence="2">Uncharacterized protein</fullName>
    </submittedName>
</protein>
<keyword evidence="3" id="KW-1185">Reference proteome</keyword>
<dbReference type="InterPro" id="IPR017853">
    <property type="entry name" value="GH"/>
</dbReference>
<evidence type="ECO:0000313" key="2">
    <source>
        <dbReference type="EMBL" id="RXZ61835.1"/>
    </source>
</evidence>
<dbReference type="PROSITE" id="PS51257">
    <property type="entry name" value="PROKAR_LIPOPROTEIN"/>
    <property type="match status" value="1"/>
</dbReference>
<evidence type="ECO:0000313" key="3">
    <source>
        <dbReference type="Proteomes" id="UP000291269"/>
    </source>
</evidence>
<organism evidence="2 3">
    <name type="scientific">Candidatus Borkfalkia ceftriaxoniphila</name>
    <dbReference type="NCBI Taxonomy" id="2508949"/>
    <lineage>
        <taxon>Bacteria</taxon>
        <taxon>Bacillati</taxon>
        <taxon>Bacillota</taxon>
        <taxon>Clostridia</taxon>
        <taxon>Christensenellales</taxon>
        <taxon>Christensenellaceae</taxon>
        <taxon>Candidatus Borkfalkia</taxon>
    </lineage>
</organism>
<dbReference type="SUPFAM" id="SSF51445">
    <property type="entry name" value="(Trans)glycosidases"/>
    <property type="match status" value="1"/>
</dbReference>
<dbReference type="Gene3D" id="3.20.20.80">
    <property type="entry name" value="Glycosidases"/>
    <property type="match status" value="1"/>
</dbReference>
<reference evidence="2 3" key="1">
    <citation type="journal article" date="2019" name="Gut">
        <title>Antibiotics-induced monodominance of a novel gut bacterial order.</title>
        <authorList>
            <person name="Hildebrand F."/>
            <person name="Moitinho-Silva L."/>
            <person name="Blasche S."/>
            <person name="Jahn M.T."/>
            <person name="Gossmann T.I."/>
            <person name="Heuerta-Cepas J."/>
            <person name="Hercog R."/>
            <person name="Luetge M."/>
            <person name="Bahram M."/>
            <person name="Pryszlak A."/>
            <person name="Alves R.J."/>
            <person name="Waszak S.M."/>
            <person name="Zhu A."/>
            <person name="Ye L."/>
            <person name="Costea P.I."/>
            <person name="Aalvink S."/>
            <person name="Belzer C."/>
            <person name="Forslund S.K."/>
            <person name="Sunagawa S."/>
            <person name="Hentschel U."/>
            <person name="Merten C."/>
            <person name="Patil K.R."/>
            <person name="Benes V."/>
            <person name="Bork P."/>
        </authorList>
    </citation>
    <scope>NUCLEOTIDE SEQUENCE [LARGE SCALE GENOMIC DNA]</scope>
    <source>
        <strain evidence="2 3">HDS1380</strain>
    </source>
</reference>
<comment type="caution">
    <text evidence="2">The sequence shown here is derived from an EMBL/GenBank/DDBJ whole genome shotgun (WGS) entry which is preliminary data.</text>
</comment>
<feature type="signal peptide" evidence="1">
    <location>
        <begin position="1"/>
        <end position="23"/>
    </location>
</feature>
<proteinExistence type="predicted"/>
<dbReference type="Proteomes" id="UP000291269">
    <property type="component" value="Unassembled WGS sequence"/>
</dbReference>
<sequence length="415" mass="46180">MKKILSLILGGTFALGAAFGLSACGGGEKDPYADIDKSLLYGMDEPLYEKGASSTSLTQVRGFDLDTTVDFVAMLGAKSFRFRMPNGFIQSPGQYDEEIYEYLQSASEKFRNAGVTNLIGQASLFPAYSGFRPDSANSAPRPDDEHYGDWLQAVTEMWQKVAELFPEITQWEMGNEFNTNTFFHPNGYQGIAGSLEEGVGGFSREEQVIVVTDYMYYAAKGIKAANPKNIAIMPGLSPTQLNMKNVEYFVEDVYARIKSGEAPYGNTKSKDPDDYFGALCWHPYAKSIDESWLQSQKDVYNIVIENGDEGKKVIFSELGFSDNGVDDVEELQIGYTERVFEYCENELPFVESVLSFRLYECEYAATWGGSQESHFGFFREPTGDKGFSPKAKAYKLQQIYGGSGDLAKYETPAKS</sequence>
<keyword evidence="1" id="KW-0732">Signal</keyword>
<gene>
    <name evidence="2" type="ORF">ESZ91_05445</name>
</gene>
<feature type="chain" id="PRO_5039125631" evidence="1">
    <location>
        <begin position="24"/>
        <end position="415"/>
    </location>
</feature>
<dbReference type="OrthoDB" id="1971853at2"/>
<accession>A0A4Q2KB84</accession>
<dbReference type="EMBL" id="SDOZ01000002">
    <property type="protein sequence ID" value="RXZ61835.1"/>
    <property type="molecule type" value="Genomic_DNA"/>
</dbReference>
<dbReference type="AlphaFoldDB" id="A0A4Q2KB84"/>
<evidence type="ECO:0000256" key="1">
    <source>
        <dbReference type="SAM" id="SignalP"/>
    </source>
</evidence>